<feature type="domain" description="DSBA-like thioredoxin" evidence="3">
    <location>
        <begin position="4"/>
        <end position="198"/>
    </location>
</feature>
<dbReference type="EC" id="5.99.1.4" evidence="1"/>
<dbReference type="InterPro" id="IPR044087">
    <property type="entry name" value="NahD-like"/>
</dbReference>
<comment type="similarity">
    <text evidence="1">Belongs to the GST superfamily. NadH family.</text>
</comment>
<dbReference type="InterPro" id="IPR051924">
    <property type="entry name" value="GST_Kappa/NadH"/>
</dbReference>
<sequence length="200" mass="21690">MTKTVEFIFDFGSPNAYLAYGVLKDIAARTGAEVVLTPCLLGGLFKITGNQAPMTAFGGIQGKLAYEALETKRFVAKHKLDRYQFNPHFPVNTLLIMRGLVAARRLGVEQAYLDAVMAGMWERGLKMDDPQVVAAALTEAGLDAEAILAATQEPEVKAELLANTERAAARGAFGIPTFFVGDEMFFGKERLGQVEEELAA</sequence>
<accession>A0A839ZV33</accession>
<dbReference type="Gene3D" id="3.40.30.10">
    <property type="entry name" value="Glutaredoxin"/>
    <property type="match status" value="1"/>
</dbReference>
<dbReference type="GO" id="GO:0018845">
    <property type="term" value="F:2-hydroxychromene-2-carboxylate isomerase activity"/>
    <property type="evidence" value="ECO:0007669"/>
    <property type="project" value="UniProtKB-UniRule"/>
</dbReference>
<dbReference type="InterPro" id="IPR036249">
    <property type="entry name" value="Thioredoxin-like_sf"/>
</dbReference>
<evidence type="ECO:0000256" key="2">
    <source>
        <dbReference type="PIRSR" id="PIRSR006386-1"/>
    </source>
</evidence>
<dbReference type="PIRSF" id="PIRSF006386">
    <property type="entry name" value="HCCAis_GSTk"/>
    <property type="match status" value="1"/>
</dbReference>
<dbReference type="AlphaFoldDB" id="A0A839ZV33"/>
<protein>
    <recommendedName>
        <fullName evidence="1">2-hydroxychromene-2-carboxylate isomerase</fullName>
        <ecNumber evidence="1">5.99.1.4</ecNumber>
    </recommendedName>
</protein>
<dbReference type="PANTHER" id="PTHR42943:SF2">
    <property type="entry name" value="GLUTATHIONE S-TRANSFERASE KAPPA 1"/>
    <property type="match status" value="1"/>
</dbReference>
<comment type="caution">
    <text evidence="4">The sequence shown here is derived from an EMBL/GenBank/DDBJ whole genome shotgun (WGS) entry which is preliminary data.</text>
</comment>
<dbReference type="EMBL" id="JACIDK010000001">
    <property type="protein sequence ID" value="MBB3889904.1"/>
    <property type="molecule type" value="Genomic_DNA"/>
</dbReference>
<comment type="catalytic activity">
    <reaction evidence="1">
        <text>2-hydroxychromene-2-carboxylate = (3E)-4-(2-hydroxyphenyl)-2-oxobut-3-enoate</text>
        <dbReference type="Rhea" id="RHEA:27401"/>
        <dbReference type="ChEBI" id="CHEBI:59350"/>
        <dbReference type="ChEBI" id="CHEBI:59353"/>
        <dbReference type="EC" id="5.99.1.4"/>
    </reaction>
</comment>
<reference evidence="4 5" key="1">
    <citation type="submission" date="2020-08" db="EMBL/GenBank/DDBJ databases">
        <title>Genomic Encyclopedia of Type Strains, Phase IV (KMG-IV): sequencing the most valuable type-strain genomes for metagenomic binning, comparative biology and taxonomic classification.</title>
        <authorList>
            <person name="Goeker M."/>
        </authorList>
    </citation>
    <scope>NUCLEOTIDE SEQUENCE [LARGE SCALE GENOMIC DNA]</scope>
    <source>
        <strain evidence="4 5">DSM 21793</strain>
    </source>
</reference>
<dbReference type="Pfam" id="PF01323">
    <property type="entry name" value="DSBA"/>
    <property type="match status" value="1"/>
</dbReference>
<evidence type="ECO:0000313" key="5">
    <source>
        <dbReference type="Proteomes" id="UP000530564"/>
    </source>
</evidence>
<evidence type="ECO:0000313" key="4">
    <source>
        <dbReference type="EMBL" id="MBB3889904.1"/>
    </source>
</evidence>
<evidence type="ECO:0000256" key="1">
    <source>
        <dbReference type="PIRNR" id="PIRNR006386"/>
    </source>
</evidence>
<keyword evidence="1 4" id="KW-0413">Isomerase</keyword>
<feature type="active site" description="Nucleophile" evidence="2">
    <location>
        <position position="13"/>
    </location>
</feature>
<proteinExistence type="inferred from homology"/>
<dbReference type="CDD" id="cd03022">
    <property type="entry name" value="DsbA_HCCA_Iso"/>
    <property type="match status" value="1"/>
</dbReference>
<gene>
    <name evidence="4" type="ORF">GGQ61_000601</name>
</gene>
<dbReference type="Proteomes" id="UP000530564">
    <property type="component" value="Unassembled WGS sequence"/>
</dbReference>
<name>A0A839ZV33_9CAUL</name>
<dbReference type="GO" id="GO:0006749">
    <property type="term" value="P:glutathione metabolic process"/>
    <property type="evidence" value="ECO:0007669"/>
    <property type="project" value="TreeGrafter"/>
</dbReference>
<dbReference type="GO" id="GO:1901170">
    <property type="term" value="P:naphthalene catabolic process"/>
    <property type="evidence" value="ECO:0007669"/>
    <property type="project" value="InterPro"/>
</dbReference>
<dbReference type="SUPFAM" id="SSF52833">
    <property type="entry name" value="Thioredoxin-like"/>
    <property type="match status" value="1"/>
</dbReference>
<dbReference type="RefSeq" id="WP_183769824.1">
    <property type="nucleotide sequence ID" value="NZ_JACIDK010000001.1"/>
</dbReference>
<dbReference type="GO" id="GO:0004364">
    <property type="term" value="F:glutathione transferase activity"/>
    <property type="evidence" value="ECO:0007669"/>
    <property type="project" value="TreeGrafter"/>
</dbReference>
<organism evidence="4 5">
    <name type="scientific">Phenylobacterium haematophilum</name>
    <dbReference type="NCBI Taxonomy" id="98513"/>
    <lineage>
        <taxon>Bacteria</taxon>
        <taxon>Pseudomonadati</taxon>
        <taxon>Pseudomonadota</taxon>
        <taxon>Alphaproteobacteria</taxon>
        <taxon>Caulobacterales</taxon>
        <taxon>Caulobacteraceae</taxon>
        <taxon>Phenylobacterium</taxon>
    </lineage>
</organism>
<dbReference type="InterPro" id="IPR001853">
    <property type="entry name" value="DSBA-like_thioredoxin_dom"/>
</dbReference>
<dbReference type="GO" id="GO:0004602">
    <property type="term" value="F:glutathione peroxidase activity"/>
    <property type="evidence" value="ECO:0007669"/>
    <property type="project" value="TreeGrafter"/>
</dbReference>
<dbReference type="PANTHER" id="PTHR42943">
    <property type="entry name" value="GLUTATHIONE S-TRANSFERASE KAPPA"/>
    <property type="match status" value="1"/>
</dbReference>
<evidence type="ECO:0000259" key="3">
    <source>
        <dbReference type="Pfam" id="PF01323"/>
    </source>
</evidence>
<keyword evidence="5" id="KW-1185">Reference proteome</keyword>
<dbReference type="InterPro" id="IPR014440">
    <property type="entry name" value="HCCAis_GSTk"/>
</dbReference>